<keyword evidence="2" id="KW-1185">Reference proteome</keyword>
<dbReference type="Proteomes" id="UP000489600">
    <property type="component" value="Unassembled WGS sequence"/>
</dbReference>
<proteinExistence type="predicted"/>
<sequence length="173" mass="19362">MASLVDSVTVTRVFIFPIASSIGAVGRKPDFSSQVNETKRLQGFAESGVNHISRYVHGERVVSEVHDTIAATVEGMNRSPLTREMINKVYKTIFNMLSLWFSFFCDLTKFGDIQRKPVICFLIECLISPKLCGFYILGSCDAHMEGYLICSPAKDALAINERNTSHPTWAYVE</sequence>
<evidence type="ECO:0000313" key="1">
    <source>
        <dbReference type="EMBL" id="VVB05130.1"/>
    </source>
</evidence>
<dbReference type="EMBL" id="CABITT030000005">
    <property type="protein sequence ID" value="VVB05130.1"/>
    <property type="molecule type" value="Genomic_DNA"/>
</dbReference>
<protein>
    <submittedName>
        <fullName evidence="1">Uncharacterized protein</fullName>
    </submittedName>
</protein>
<gene>
    <name evidence="1" type="ORF">ANE_LOCUS15574</name>
</gene>
<reference evidence="1" key="1">
    <citation type="submission" date="2019-07" db="EMBL/GenBank/DDBJ databases">
        <authorList>
            <person name="Dittberner H."/>
        </authorList>
    </citation>
    <scope>NUCLEOTIDE SEQUENCE [LARGE SCALE GENOMIC DNA]</scope>
</reference>
<accession>A0A565BUW3</accession>
<name>A0A565BUW3_9BRAS</name>
<organism evidence="1 2">
    <name type="scientific">Arabis nemorensis</name>
    <dbReference type="NCBI Taxonomy" id="586526"/>
    <lineage>
        <taxon>Eukaryota</taxon>
        <taxon>Viridiplantae</taxon>
        <taxon>Streptophyta</taxon>
        <taxon>Embryophyta</taxon>
        <taxon>Tracheophyta</taxon>
        <taxon>Spermatophyta</taxon>
        <taxon>Magnoliopsida</taxon>
        <taxon>eudicotyledons</taxon>
        <taxon>Gunneridae</taxon>
        <taxon>Pentapetalae</taxon>
        <taxon>rosids</taxon>
        <taxon>malvids</taxon>
        <taxon>Brassicales</taxon>
        <taxon>Brassicaceae</taxon>
        <taxon>Arabideae</taxon>
        <taxon>Arabis</taxon>
    </lineage>
</organism>
<comment type="caution">
    <text evidence="1">The sequence shown here is derived from an EMBL/GenBank/DDBJ whole genome shotgun (WGS) entry which is preliminary data.</text>
</comment>
<evidence type="ECO:0000313" key="2">
    <source>
        <dbReference type="Proteomes" id="UP000489600"/>
    </source>
</evidence>
<dbReference type="AlphaFoldDB" id="A0A565BUW3"/>